<accession>L0ABE6</accession>
<dbReference type="Pfam" id="PF01497">
    <property type="entry name" value="Peripla_BP_2"/>
    <property type="match status" value="1"/>
</dbReference>
<dbReference type="Gene3D" id="3.40.50.1980">
    <property type="entry name" value="Nitrogenase molybdenum iron protein domain"/>
    <property type="match status" value="2"/>
</dbReference>
<dbReference type="EMBL" id="CP003378">
    <property type="protein sequence ID" value="AFZ70744.1"/>
    <property type="molecule type" value="Genomic_DNA"/>
</dbReference>
<keyword evidence="1" id="KW-0812">Transmembrane</keyword>
<dbReference type="STRING" id="1056495.Calag_1022"/>
<organism evidence="3 4">
    <name type="scientific">Caldisphaera lagunensis (strain DSM 15908 / JCM 11604 / ANMR 0165 / IC-154)</name>
    <dbReference type="NCBI Taxonomy" id="1056495"/>
    <lineage>
        <taxon>Archaea</taxon>
        <taxon>Thermoproteota</taxon>
        <taxon>Thermoprotei</taxon>
        <taxon>Acidilobales</taxon>
        <taxon>Caldisphaeraceae</taxon>
        <taxon>Caldisphaera</taxon>
    </lineage>
</organism>
<dbReference type="HOGENOM" id="CLU_038034_2_8_2"/>
<evidence type="ECO:0000256" key="1">
    <source>
        <dbReference type="SAM" id="Phobius"/>
    </source>
</evidence>
<proteinExistence type="predicted"/>
<keyword evidence="1" id="KW-1133">Transmembrane helix</keyword>
<dbReference type="eggNOG" id="arCOG04233">
    <property type="taxonomic scope" value="Archaea"/>
</dbReference>
<keyword evidence="1" id="KW-0472">Membrane</keyword>
<dbReference type="PROSITE" id="PS50983">
    <property type="entry name" value="FE_B12_PBP"/>
    <property type="match status" value="1"/>
</dbReference>
<dbReference type="SUPFAM" id="SSF53807">
    <property type="entry name" value="Helical backbone' metal receptor"/>
    <property type="match status" value="1"/>
</dbReference>
<dbReference type="InterPro" id="IPR002491">
    <property type="entry name" value="ABC_transptr_periplasmic_BD"/>
</dbReference>
<evidence type="ECO:0000313" key="4">
    <source>
        <dbReference type="Proteomes" id="UP000010469"/>
    </source>
</evidence>
<feature type="transmembrane region" description="Helical" evidence="1">
    <location>
        <begin position="6"/>
        <end position="26"/>
    </location>
</feature>
<dbReference type="OrthoDB" id="24039at2157"/>
<dbReference type="GeneID" id="14212282"/>
<dbReference type="Proteomes" id="UP000010469">
    <property type="component" value="Chromosome"/>
</dbReference>
<sequence precursor="true">MKSGNLIIALLIILIIGIGALGYSMMSLYNEMQKEINNLNSTILNLNNKTQITYNEKLSELANKIGSLENSINNFNSSVNTQILSLQQQINSLETQSQFPVTLIDATNTSVTITSYPERIVSLDPATTEILLSINATNQLVGVDNDSFYYLPPQYENELWKLYNEGKIINIGSTYSEPNIELILSAKPDLVIGTYQWSFSAVAQELKNYGIPTVLLPSYNSLSDLYNAIIMAGRSTGNIKNAVNLVESMSANISYFRYLINNISPQNVSYLLWINPTYVAGGNTFQNDMFILSGNNNVFSNISGWPIISPEELLQANPSIIIIDSNGGLINETTLISWLQSSIGNAYQNISAIKYNRVYTINGYYSDYLDEPGPMVIYGIKLLMMITHPSLFNLTTVPNNISPNTFPLNK</sequence>
<evidence type="ECO:0000259" key="2">
    <source>
        <dbReference type="PROSITE" id="PS50983"/>
    </source>
</evidence>
<reference evidence="4" key="1">
    <citation type="submission" date="2012-03" db="EMBL/GenBank/DDBJ databases">
        <title>Complete genome of Caldisphaera lagunensis DSM 15908.</title>
        <authorList>
            <person name="Lucas S."/>
            <person name="Copeland A."/>
            <person name="Lapidus A."/>
            <person name="Glavina del Rio T."/>
            <person name="Dalin E."/>
            <person name="Tice H."/>
            <person name="Bruce D."/>
            <person name="Goodwin L."/>
            <person name="Pitluck S."/>
            <person name="Peters L."/>
            <person name="Mikhailova N."/>
            <person name="Teshima H."/>
            <person name="Kyrpides N."/>
            <person name="Mavromatis K."/>
            <person name="Ivanova N."/>
            <person name="Brettin T."/>
            <person name="Detter J.C."/>
            <person name="Han C."/>
            <person name="Larimer F."/>
            <person name="Land M."/>
            <person name="Hauser L."/>
            <person name="Markowitz V."/>
            <person name="Cheng J.-F."/>
            <person name="Hugenholtz P."/>
            <person name="Woyke T."/>
            <person name="Wu D."/>
            <person name="Spring S."/>
            <person name="Schroeder M."/>
            <person name="Brambilla E."/>
            <person name="Klenk H.-P."/>
            <person name="Eisen J.A."/>
        </authorList>
    </citation>
    <scope>NUCLEOTIDE SEQUENCE [LARGE SCALE GENOMIC DNA]</scope>
    <source>
        <strain evidence="4">DSM 15908 / JCM 11604 / IC-154</strain>
    </source>
</reference>
<gene>
    <name evidence="3" type="ordered locus">Calag_1022</name>
</gene>
<dbReference type="RefSeq" id="WP_015232641.1">
    <property type="nucleotide sequence ID" value="NC_019791.1"/>
</dbReference>
<dbReference type="PANTHER" id="PTHR30535:SF34">
    <property type="entry name" value="MOLYBDATE-BINDING PROTEIN MOLA"/>
    <property type="match status" value="1"/>
</dbReference>
<dbReference type="InParanoid" id="L0ABE6"/>
<dbReference type="KEGG" id="clg:Calag_1022"/>
<dbReference type="AlphaFoldDB" id="L0ABE6"/>
<protein>
    <submittedName>
        <fullName evidence="3">ABC-type Fe3+-hydroxamate transport system, periplasmic component</fullName>
    </submittedName>
</protein>
<dbReference type="InterPro" id="IPR050902">
    <property type="entry name" value="ABC_Transporter_SBP"/>
</dbReference>
<dbReference type="PANTHER" id="PTHR30535">
    <property type="entry name" value="VITAMIN B12-BINDING PROTEIN"/>
    <property type="match status" value="1"/>
</dbReference>
<keyword evidence="4" id="KW-1185">Reference proteome</keyword>
<name>L0ABE6_CALLD</name>
<evidence type="ECO:0000313" key="3">
    <source>
        <dbReference type="EMBL" id="AFZ70744.1"/>
    </source>
</evidence>
<feature type="domain" description="Fe/B12 periplasmic-binding" evidence="2">
    <location>
        <begin position="119"/>
        <end position="391"/>
    </location>
</feature>